<organism evidence="1">
    <name type="scientific">Rhizophora mucronata</name>
    <name type="common">Asiatic mangrove</name>
    <dbReference type="NCBI Taxonomy" id="61149"/>
    <lineage>
        <taxon>Eukaryota</taxon>
        <taxon>Viridiplantae</taxon>
        <taxon>Streptophyta</taxon>
        <taxon>Embryophyta</taxon>
        <taxon>Tracheophyta</taxon>
        <taxon>Spermatophyta</taxon>
        <taxon>Magnoliopsida</taxon>
        <taxon>eudicotyledons</taxon>
        <taxon>Gunneridae</taxon>
        <taxon>Pentapetalae</taxon>
        <taxon>rosids</taxon>
        <taxon>fabids</taxon>
        <taxon>Malpighiales</taxon>
        <taxon>Rhizophoraceae</taxon>
        <taxon>Rhizophora</taxon>
    </lineage>
</organism>
<reference evidence="1" key="1">
    <citation type="submission" date="2018-02" db="EMBL/GenBank/DDBJ databases">
        <title>Rhizophora mucronata_Transcriptome.</title>
        <authorList>
            <person name="Meera S.P."/>
            <person name="Sreeshan A."/>
            <person name="Augustine A."/>
        </authorList>
    </citation>
    <scope>NUCLEOTIDE SEQUENCE</scope>
    <source>
        <tissue evidence="1">Leaf</tissue>
    </source>
</reference>
<proteinExistence type="predicted"/>
<name>A0A2P2NJK5_RHIMU</name>
<accession>A0A2P2NJK5</accession>
<sequence length="37" mass="4492">MWAHKTLKCKLLMGRKKRSRKQKVGIQECFRCMIKIL</sequence>
<dbReference type="AlphaFoldDB" id="A0A2P2NJK5"/>
<dbReference type="EMBL" id="GGEC01062188">
    <property type="protein sequence ID" value="MBX42672.1"/>
    <property type="molecule type" value="Transcribed_RNA"/>
</dbReference>
<protein>
    <submittedName>
        <fullName evidence="1">Uncharacterized protein</fullName>
    </submittedName>
</protein>
<evidence type="ECO:0000313" key="1">
    <source>
        <dbReference type="EMBL" id="MBX42672.1"/>
    </source>
</evidence>